<gene>
    <name evidence="3" type="ORF">EA187_18415</name>
</gene>
<keyword evidence="1" id="KW-0732">Signal</keyword>
<feature type="signal peptide" evidence="1">
    <location>
        <begin position="1"/>
        <end position="21"/>
    </location>
</feature>
<protein>
    <recommendedName>
        <fullName evidence="2">Peptidase C-terminal archaeal/bacterial domain-containing protein</fullName>
    </recommendedName>
</protein>
<dbReference type="Proteomes" id="UP000282926">
    <property type="component" value="Unassembled WGS sequence"/>
</dbReference>
<evidence type="ECO:0000256" key="1">
    <source>
        <dbReference type="SAM" id="SignalP"/>
    </source>
</evidence>
<feature type="chain" id="PRO_5046366901" description="Peptidase C-terminal archaeal/bacterial domain-containing protein" evidence="1">
    <location>
        <begin position="22"/>
        <end position="1605"/>
    </location>
</feature>
<sequence length="1605" mass="172167">MYRFSALQLLAFALVAMLVSACGPDDDNQAEVCTSLADCSDGERCNSQGVCTAETLSCSTDFDCAFDEFCQGGVCAPATCESSESCGAGAVCDGGLCRAGCEPSRDECGEGQVCNERTRLCEDAGCTPTSCQPDIQRCDDSQQPSRCVFTGSCTNSTQCQAYGQQQDDGKDYICNTVLGECVERPPCQNDDDCRGSEICETPGDGEPGVCREGCRANADCRDNEVCSQEQGSVCVAGCRTSSDCAIPGSDQEFLCEDLVCVPVCESVDQCNVVGQVCAGQPRTCRGCVSDNECAASQLCDFTQGATTEEAEDPTVGLCVNRPPSCPDDGLGNNHSLQDAYEVEASALPFERGDDDDLFFCRENTGGEWFEVQVESGQVVSATLEYDASIGNLDLALVQANGELVVLSGDPPGVDGGEESLEFGIAQGAPYFIQVRGAILDANAPYRLAIDVSAPGACQSDELDPATEAAPAALAAATPYSGLSTCGEAPDFYTLDVAANQVVRIAATSERRRGGVALDLYDAEGQVIESARERADAQVIEFVTRQPQVMTLRVSPFSGVGNSTYALEWMQRPNECSDVYSPNQSCGAASPIAPGSYDDLVVCADPDFYAVELLPAQTLTVTTTYDAAEAAGELDIFLFGPRNCLVLARAGVEVEPQGDGKLRDTLTYTATQGGTYYLSAALFQGLNVPYKLDVEVEDGPLCEPDWIGENGSVATAYELTEEGVLTGEQSGLVGLRACELESDFYSIDLSEGDTLEWEIVFASAEGELDLRLLGPDGSTVLDSDESTGGSKVVSTTADAEGTYYLEVVEKFPSRVNYRLLTTLNGVGNENPACPDRFGKNITQAAAAEIEAGTYESLLVCGQLPTAPNGSLEYHDGWYKIWVEAGETLDVTLMFDESKGRIDLELRDAQRILAVSASSGDVRQAAYTARQSRYIFIRARTRNDVVDGNVFSMMVEVEAAGTCADDRFAGNTGAANAAVAPNPGVTNRLKICDSNDDWFEFDLDAGTDAQAFIRFSKAEGELSINIWGPSSPTPGEGAPLASSVSITEGAEVDFVANISGTYYAQITAPQPARMDYDLLLYADTDDDGVLEGPADRLCPDPFEDNDSVTQAATVAAGSYEDLLICNGGTNDEDHYKVFVPAGATLNVDLLYTYAKGNLLMRVFRANESLPVASANTFEDNETISVTNSGQGSDYRIFVDGDGAVNGTSDWRNYYTMNIGLEFADTCDSPLNVGLTREQAEPLVAQAYNGLSLCEETEHWFEVALGAGEELRAEVEFNDIFGKIDLELSDASGTVLETVRNDARLKSLAYTAAAAETVYLRVMPRDGLFMRTAYDVWARIGASEPAVPYCADRYERNDEAMLAYRFGSTHTSGQAFVDPIACAEDEDWYRVSLVGGRTHEIAAFFNNEAGATMAMELRALDGTTVLETAEAGDDGRDLVMSRVVSAATDFLVVVRSEQNTEAIPYFLHVYETEAYQAGARCPDYGYAGNTTPALAAVLDSELPLVEPLGQCADRAYFNWVAPESGRVKAELKFNRDRHALGWEIREYDGSDALVSLITEAVGPNLTHRRTIEFDAVAGHYYRFDIQSQLVDGVVARGPYYLTIEDAAP</sequence>
<dbReference type="EMBL" id="SADD01000016">
    <property type="protein sequence ID" value="RVU41520.1"/>
    <property type="molecule type" value="Genomic_DNA"/>
</dbReference>
<proteinExistence type="predicted"/>
<evidence type="ECO:0000259" key="2">
    <source>
        <dbReference type="Pfam" id="PF04151"/>
    </source>
</evidence>
<dbReference type="PROSITE" id="PS51257">
    <property type="entry name" value="PROKAR_LIPOPROTEIN"/>
    <property type="match status" value="1"/>
</dbReference>
<keyword evidence="4" id="KW-1185">Reference proteome</keyword>
<feature type="domain" description="Peptidase C-terminal archaeal/bacterial" evidence="2">
    <location>
        <begin position="740"/>
        <end position="806"/>
    </location>
</feature>
<organism evidence="3 4">
    <name type="scientific">Lujinxingia sediminis</name>
    <dbReference type="NCBI Taxonomy" id="2480984"/>
    <lineage>
        <taxon>Bacteria</taxon>
        <taxon>Deltaproteobacteria</taxon>
        <taxon>Bradymonadales</taxon>
        <taxon>Lujinxingiaceae</taxon>
        <taxon>Lujinxingia</taxon>
    </lineage>
</organism>
<dbReference type="InterPro" id="IPR007280">
    <property type="entry name" value="Peptidase_C_arc/bac"/>
</dbReference>
<dbReference type="Pfam" id="PF04151">
    <property type="entry name" value="PPC"/>
    <property type="match status" value="1"/>
</dbReference>
<dbReference type="Gene3D" id="2.60.120.380">
    <property type="match status" value="8"/>
</dbReference>
<reference evidence="3 4" key="1">
    <citation type="submission" date="2019-01" db="EMBL/GenBank/DDBJ databases">
        <title>Lujinxingia litoralis gen. nov., sp. nov. and Lujinxingia sediminis gen. nov., sp. nov., new members in the order Bradymonadales, isolated from coastal sediment.</title>
        <authorList>
            <person name="Li C.-M."/>
        </authorList>
    </citation>
    <scope>NUCLEOTIDE SEQUENCE [LARGE SCALE GENOMIC DNA]</scope>
    <source>
        <strain evidence="3 4">SEH01</strain>
    </source>
</reference>
<name>A0ABY0CPG9_9DELT</name>
<dbReference type="RefSeq" id="WP_127781217.1">
    <property type="nucleotide sequence ID" value="NZ_SADD01000016.1"/>
</dbReference>
<accession>A0ABY0CPG9</accession>
<evidence type="ECO:0000313" key="3">
    <source>
        <dbReference type="EMBL" id="RVU41520.1"/>
    </source>
</evidence>
<evidence type="ECO:0000313" key="4">
    <source>
        <dbReference type="Proteomes" id="UP000282926"/>
    </source>
</evidence>
<comment type="caution">
    <text evidence="3">The sequence shown here is derived from an EMBL/GenBank/DDBJ whole genome shotgun (WGS) entry which is preliminary data.</text>
</comment>